<proteinExistence type="predicted"/>
<feature type="domain" description="Copper amine oxidase-like N-terminal" evidence="2">
    <location>
        <begin position="253"/>
        <end position="360"/>
    </location>
</feature>
<sequence length="583" mass="65019">MKKWFAMAMVCSVALGCGNGLIVQAAETVAVRSEMRTAFDPAFPEILRKDLKELYTKMDHSVVLPTYVPMPDGKVFAFDHKIEKIGYTLNAYLGKNADTAAADKNLIYTISSDTDKSRSLMPEGELYQKLPKKNDWTVYYATSEVTNSEYFTLKQKFSAAVEQLPLLPNSKGDLYLYKKDGVLSVAASWSYDAQTDYQFVSECAELSFDEKFALIRSMRPVLNLFEKADAYVLPEARTLDLKFNSTLLEQRENNKKMQLSKTPFLYKGSVYLPLRDLGTLTGMEAHYVAQDKTVYFMPRDHNRVGMELNALTGEVKSRGVSMGKTTVLNKEGRLLLPVKFFSGQWGLGVVYNAENKTVTVNDSKFTSNQNITRDQNAEVLTMKVLSANGPMFLYSNQFFYTGGWGYNNLMPPTGYSSLKYSVQQISVPLIPGQNEIELTNIHTKKTIDTITLQNTLPADKVPFRGGNTQFYDNMSKTITLSTNDGKEKVWGGGYAEAKKEVTVTGMISKPAFDSIRMIVNVNGKDSGQVVSVSSPGGDFSFKIHPDKGPGIYEVSLYNPKGSLPSTEAGEMMADFVSFVIRFQ</sequence>
<feature type="chain" id="PRO_5030787045" description="Copper amine oxidase-like N-terminal domain-containing protein" evidence="1">
    <location>
        <begin position="26"/>
        <end position="583"/>
    </location>
</feature>
<feature type="signal peptide" evidence="1">
    <location>
        <begin position="1"/>
        <end position="25"/>
    </location>
</feature>
<keyword evidence="1" id="KW-0732">Signal</keyword>
<reference evidence="3 4" key="1">
    <citation type="submission" date="2020-08" db="EMBL/GenBank/DDBJ databases">
        <title>Genomic Encyclopedia of Type Strains, Phase III (KMG-III): the genomes of soil and plant-associated and newly described type strains.</title>
        <authorList>
            <person name="Whitman W."/>
        </authorList>
    </citation>
    <scope>NUCLEOTIDE SEQUENCE [LARGE SCALE GENOMIC DNA]</scope>
    <source>
        <strain evidence="3 4">CECT 8234</strain>
    </source>
</reference>
<evidence type="ECO:0000313" key="3">
    <source>
        <dbReference type="EMBL" id="MBB3151080.1"/>
    </source>
</evidence>
<organism evidence="3 4">
    <name type="scientific">Paenibacillus endophyticus</name>
    <dbReference type="NCBI Taxonomy" id="1294268"/>
    <lineage>
        <taxon>Bacteria</taxon>
        <taxon>Bacillati</taxon>
        <taxon>Bacillota</taxon>
        <taxon>Bacilli</taxon>
        <taxon>Bacillales</taxon>
        <taxon>Paenibacillaceae</taxon>
        <taxon>Paenibacillus</taxon>
    </lineage>
</organism>
<dbReference type="Pfam" id="PF07833">
    <property type="entry name" value="Cu_amine_oxidN1"/>
    <property type="match status" value="1"/>
</dbReference>
<dbReference type="Proteomes" id="UP000518605">
    <property type="component" value="Unassembled WGS sequence"/>
</dbReference>
<dbReference type="RefSeq" id="WP_183559622.1">
    <property type="nucleotide sequence ID" value="NZ_CBCSLB010000046.1"/>
</dbReference>
<evidence type="ECO:0000256" key="1">
    <source>
        <dbReference type="SAM" id="SignalP"/>
    </source>
</evidence>
<protein>
    <recommendedName>
        <fullName evidence="2">Copper amine oxidase-like N-terminal domain-containing protein</fullName>
    </recommendedName>
</protein>
<dbReference type="PROSITE" id="PS51257">
    <property type="entry name" value="PROKAR_LIPOPROTEIN"/>
    <property type="match status" value="1"/>
</dbReference>
<dbReference type="AlphaFoldDB" id="A0A7W5C5C2"/>
<evidence type="ECO:0000259" key="2">
    <source>
        <dbReference type="Pfam" id="PF07833"/>
    </source>
</evidence>
<comment type="caution">
    <text evidence="3">The sequence shown here is derived from an EMBL/GenBank/DDBJ whole genome shotgun (WGS) entry which is preliminary data.</text>
</comment>
<dbReference type="InterPro" id="IPR012854">
    <property type="entry name" value="Cu_amine_oxidase-like_N"/>
</dbReference>
<evidence type="ECO:0000313" key="4">
    <source>
        <dbReference type="Proteomes" id="UP000518605"/>
    </source>
</evidence>
<keyword evidence="4" id="KW-1185">Reference proteome</keyword>
<name>A0A7W5C5C2_9BACL</name>
<gene>
    <name evidence="3" type="ORF">FHS16_001114</name>
</gene>
<accession>A0A7W5C5C2</accession>
<dbReference type="EMBL" id="JACHXW010000002">
    <property type="protein sequence ID" value="MBB3151080.1"/>
    <property type="molecule type" value="Genomic_DNA"/>
</dbReference>